<evidence type="ECO:0000313" key="6">
    <source>
        <dbReference type="EMBL" id="KAJ6226389.1"/>
    </source>
</evidence>
<feature type="compositionally biased region" description="Low complexity" evidence="5">
    <location>
        <begin position="860"/>
        <end position="878"/>
    </location>
</feature>
<evidence type="ECO:0000313" key="7">
    <source>
        <dbReference type="Proteomes" id="UP001150062"/>
    </source>
</evidence>
<gene>
    <name evidence="6" type="ORF">M0813_10910</name>
</gene>
<feature type="region of interest" description="Disordered" evidence="5">
    <location>
        <begin position="504"/>
        <end position="540"/>
    </location>
</feature>
<dbReference type="PANTHER" id="PTHR31344">
    <property type="entry name" value="NUCLEAR PORE COMPLEX PROTEIN NUP205"/>
    <property type="match status" value="1"/>
</dbReference>
<protein>
    <submittedName>
        <fullName evidence="6">Nnp-1 protein putative nuclear protein 1 nop52</fullName>
    </submittedName>
</protein>
<comment type="caution">
    <text evidence="6">The sequence shown here is derived from an EMBL/GenBank/DDBJ whole genome shotgun (WGS) entry which is preliminary data.</text>
</comment>
<dbReference type="PANTHER" id="PTHR31344:SF0">
    <property type="entry name" value="NUCLEAR PORE COMPLEX PROTEIN NUP205"/>
    <property type="match status" value="1"/>
</dbReference>
<evidence type="ECO:0000256" key="3">
    <source>
        <dbReference type="ARBA" id="ARBA00022448"/>
    </source>
</evidence>
<feature type="region of interest" description="Disordered" evidence="5">
    <location>
        <begin position="814"/>
        <end position="881"/>
    </location>
</feature>
<dbReference type="InterPro" id="IPR021827">
    <property type="entry name" value="Nup186/Nup192/Nup205"/>
</dbReference>
<feature type="compositionally biased region" description="Basic residues" evidence="5">
    <location>
        <begin position="833"/>
        <end position="847"/>
    </location>
</feature>
<comment type="similarity">
    <text evidence="2">Belongs to the NUP186/NUP192/NUP205 family.</text>
</comment>
<proteinExistence type="inferred from homology"/>
<feature type="compositionally biased region" description="Low complexity" evidence="5">
    <location>
        <begin position="814"/>
        <end position="827"/>
    </location>
</feature>
<name>A0ABQ8X1Q1_9EUKA</name>
<feature type="region of interest" description="Disordered" evidence="5">
    <location>
        <begin position="901"/>
        <end position="929"/>
    </location>
</feature>
<evidence type="ECO:0000256" key="5">
    <source>
        <dbReference type="SAM" id="MobiDB-lite"/>
    </source>
</evidence>
<organism evidence="6 7">
    <name type="scientific">Anaeramoeba flamelloides</name>
    <dbReference type="NCBI Taxonomy" id="1746091"/>
    <lineage>
        <taxon>Eukaryota</taxon>
        <taxon>Metamonada</taxon>
        <taxon>Anaeramoebidae</taxon>
        <taxon>Anaeramoeba</taxon>
    </lineage>
</organism>
<feature type="compositionally biased region" description="Low complexity" evidence="5">
    <location>
        <begin position="907"/>
        <end position="916"/>
    </location>
</feature>
<evidence type="ECO:0000256" key="4">
    <source>
        <dbReference type="ARBA" id="ARBA00023242"/>
    </source>
</evidence>
<sequence>MKNTVLELKEIEIELSKTLESSEEYQLSNEKNFNTNLSDLLSFMSILYDHKPSISLKYLKSKNLKFLFYIGESLSLQLYCPYTEFFKSLINDTLSSKISQRLLINNKNPLFCWDYFSNILKKYCLFYNNQKKNSLVNVYEPTAYELSIISAILKLICRIFYYNNSSINKNSYLESKIIYLPILFTFLNNSFSTNLKTQVFNTLTSISRDEQTTEQIWYFLFSSNLLSSKEGLLKDLETVESVNGNYSELISFLYFFNSLFYYSIEIPNNEPNGLLDYLYFIVDHILLKINYRKYNNPMEKEIIKYLSLKNIYNILKIYEPTSIDFNENEIKSSQKAGFELFLNIIEGRNLLNYLIKIIIKKIPQKEIFKKLRLKIEKTIEISLQIIHLILSNQENFLFQNQISKNPLKLQTFFNTLLEKKLFILRIFTFQYYFKNEKISQISLNIFNLLCNDQNNIKTITNIILEYKNIKIIQNFRKIFENYLDDNRDEEHGVDDEDNVFNNLEKKKNNEKKNNTNNRNQLNKRDNNNKNNNNKKKHKKTIISQELHEYLKLNKIYLFPKKKKLDNTKKSIKKKKKKKLKLIDFLTNLKHNYNKIKFDDFEKIEKKEQKQEFLLNLSIAEKILKIFIMIFKKQNSNQILNNSFNFIHYLIEFDQQSLNHNNKNNNGGSNNLIFLNIIIKLLTNKNVSQNNPQFCCLCYEFLSQLFINDSTKKVINNYFKMYKINNKNVIIKLIKQTLFEKNDNLNSKKDSSKDIFDNSVRYFLIQKQWLFKIVNSIITLEYNNNDNYLNNILQLLFFPKNNQNDINNINININNNNGNDKYNGNDNGVSINTRNKKRKEKKKKKLKSRAQTQYFKKPKSTQNIFNNLTNNNTNGNTNKSENKFDLFNQDLKIINDNNEFEEIDDSDYNSSSNSNSESDSEFKSELESESESENDLDFLLQKKKEKEFFTSINKNPIKLIEELKICTILDEINISKFETNYFEEIELKIQKINQKYFQLNLKEFLIKENEHSLPKFNIPYFQSILINLNEKILMNLIQNNNKNYRKIKIYKKAIRTLFNNVLLHNRYYLLLESKINFFLNWKELIENIILNVIERINKNKLIINKNKQIIDNDGGVNYKQTSWNLIVITLTISILKKFIDNPDLTIITFKISEIILLFFDQIKTQLLNIINQIKNSKRINKSIKQQISWISTELFSSILQAILRSILFENSSFLIRNNLYLCFLHYLEIIELLKELKPIFLESHNKILKRSMSSYHNFGKKLSNSISHSNPMISGMGTPNFNKTKNQPTKIVSIESLEREATELFFRFGNSIIEILIQDVIDPKNYYVSKKTAILTLEILFRGEYVNFSTEKILNNWMDYLNQLNYIKQLFFSLNSLNTNLISKMSKSINQNSIKLFQSKIDLLIAISNSPKRAKYLLDNEIFWFISQINLKCLLTNNNSNSDYSEHLYSNNRTKNGNSYVNSNSNSNNNLIIEEEKKKTYQIITLSLLKFILSLCSSLPNDITLFQQIAEFVNSKTRIILSILSSYELNKNQKNSNANKSIILIQIYCITGIFRFLTKFKECFEQINRLDTIFNYCLIFLEKLDTPIGKNIGQTDTLEQMKNSIIANLISIFRNSVISSIELKNYKLFFTPQAKYLNRNGNKYAGSLNNCVQISFLYIFIENTNNKILQSYQKLPKNRNSDPTFQLLLLINENAIELLMNHIKLYFKLNLTNNLFTSSEIIRIKKIFVELSKIEQFKKNFQQHQLFIRSNIKSTLKFFKRFTNN</sequence>
<evidence type="ECO:0000256" key="1">
    <source>
        <dbReference type="ARBA" id="ARBA00004123"/>
    </source>
</evidence>
<evidence type="ECO:0000256" key="2">
    <source>
        <dbReference type="ARBA" id="ARBA00005892"/>
    </source>
</evidence>
<keyword evidence="7" id="KW-1185">Reference proteome</keyword>
<dbReference type="Proteomes" id="UP001150062">
    <property type="component" value="Unassembled WGS sequence"/>
</dbReference>
<dbReference type="Pfam" id="PF11894">
    <property type="entry name" value="Nup192"/>
    <property type="match status" value="1"/>
</dbReference>
<reference evidence="6" key="1">
    <citation type="submission" date="2022-08" db="EMBL/GenBank/DDBJ databases">
        <title>Novel sulfate-reducing endosymbionts in the free-living metamonad Anaeramoeba.</title>
        <authorList>
            <person name="Jerlstrom-Hultqvist J."/>
            <person name="Cepicka I."/>
            <person name="Gallot-Lavallee L."/>
            <person name="Salas-Leiva D."/>
            <person name="Curtis B.A."/>
            <person name="Zahonova K."/>
            <person name="Pipaliya S."/>
            <person name="Dacks J."/>
            <person name="Roger A.J."/>
        </authorList>
    </citation>
    <scope>NUCLEOTIDE SEQUENCE</scope>
    <source>
        <strain evidence="6">Schooner1</strain>
    </source>
</reference>
<accession>A0ABQ8X1Q1</accession>
<dbReference type="EMBL" id="JAOAOG010000344">
    <property type="protein sequence ID" value="KAJ6226389.1"/>
    <property type="molecule type" value="Genomic_DNA"/>
</dbReference>
<keyword evidence="3" id="KW-0813">Transport</keyword>
<comment type="subcellular location">
    <subcellularLocation>
        <location evidence="1">Nucleus</location>
    </subcellularLocation>
</comment>
<keyword evidence="4" id="KW-0539">Nucleus</keyword>
<feature type="compositionally biased region" description="Basic and acidic residues" evidence="5">
    <location>
        <begin position="504"/>
        <end position="513"/>
    </location>
</feature>